<organism evidence="2 3">
    <name type="scientific">Haloarcula nitratireducens</name>
    <dbReference type="NCBI Taxonomy" id="2487749"/>
    <lineage>
        <taxon>Archaea</taxon>
        <taxon>Methanobacteriati</taxon>
        <taxon>Methanobacteriota</taxon>
        <taxon>Stenosarchaea group</taxon>
        <taxon>Halobacteria</taxon>
        <taxon>Halobacteriales</taxon>
        <taxon>Haloarculaceae</taxon>
        <taxon>Haloarcula</taxon>
    </lineage>
</organism>
<reference evidence="2 3" key="1">
    <citation type="submission" date="2021-06" db="EMBL/GenBank/DDBJ databases">
        <title>Halomicroarcula sp. a new haloarchaeum isolated from saline soil.</title>
        <authorList>
            <person name="Duran-Viseras A."/>
            <person name="Sanchez-Porro C."/>
            <person name="Ventosa A."/>
        </authorList>
    </citation>
    <scope>NUCLEOTIDE SEQUENCE [LARGE SCALE GENOMIC DNA]</scope>
    <source>
        <strain evidence="2 3">F27</strain>
    </source>
</reference>
<accession>A0AAW4PL02</accession>
<dbReference type="AlphaFoldDB" id="A0AAW4PL02"/>
<evidence type="ECO:0000313" key="2">
    <source>
        <dbReference type="EMBL" id="MBX0298258.1"/>
    </source>
</evidence>
<feature type="transmembrane region" description="Helical" evidence="1">
    <location>
        <begin position="12"/>
        <end position="38"/>
    </location>
</feature>
<name>A0AAW4PL02_9EURY</name>
<keyword evidence="1" id="KW-0472">Membrane</keyword>
<dbReference type="Pfam" id="PF23958">
    <property type="entry name" value="DUF7287"/>
    <property type="match status" value="1"/>
</dbReference>
<dbReference type="Proteomes" id="UP001430455">
    <property type="component" value="Unassembled WGS sequence"/>
</dbReference>
<evidence type="ECO:0000256" key="1">
    <source>
        <dbReference type="SAM" id="Phobius"/>
    </source>
</evidence>
<sequence>MLRTTRGQTTLDFGIAMGIFLLTLAFTFSFLSGVFAPFSTDSNADLMTADRSAAHLTEGMLGSPSRPTQLNSTCTVAFFKNTTVPTTCRYDTLDLTDALGVASRTRVNTTIEQSGDVAKVDGIMLARGPPPSSTGDVSVARRLIALEGTTYHLVVRVW</sequence>
<dbReference type="InterPro" id="IPR056613">
    <property type="entry name" value="DUF7287"/>
</dbReference>
<keyword evidence="1" id="KW-1133">Transmembrane helix</keyword>
<comment type="caution">
    <text evidence="2">The sequence shown here is derived from an EMBL/GenBank/DDBJ whole genome shotgun (WGS) entry which is preliminary data.</text>
</comment>
<gene>
    <name evidence="2" type="ORF">EGH23_25705</name>
</gene>
<keyword evidence="3" id="KW-1185">Reference proteome</keyword>
<keyword evidence="1" id="KW-0812">Transmembrane</keyword>
<dbReference type="RefSeq" id="WP_220582834.1">
    <property type="nucleotide sequence ID" value="NZ_RKLT01000047.1"/>
</dbReference>
<dbReference type="EMBL" id="RKLT01000047">
    <property type="protein sequence ID" value="MBX0298258.1"/>
    <property type="molecule type" value="Genomic_DNA"/>
</dbReference>
<proteinExistence type="predicted"/>
<evidence type="ECO:0000313" key="3">
    <source>
        <dbReference type="Proteomes" id="UP001430455"/>
    </source>
</evidence>
<protein>
    <submittedName>
        <fullName evidence="2">Uncharacterized protein</fullName>
    </submittedName>
</protein>